<dbReference type="SUPFAM" id="SSF56281">
    <property type="entry name" value="Metallo-hydrolase/oxidoreductase"/>
    <property type="match status" value="1"/>
</dbReference>
<reference evidence="3 4" key="1">
    <citation type="submission" date="2018-08" db="EMBL/GenBank/DDBJ databases">
        <title>Genomic Encyclopedia of Type Strains, Phase III (KMG-III): the genomes of soil and plant-associated and newly described type strains.</title>
        <authorList>
            <person name="Whitman W."/>
        </authorList>
    </citation>
    <scope>NUCLEOTIDE SEQUENCE [LARGE SCALE GENOMIC DNA]</scope>
    <source>
        <strain evidence="3 4">CECT 7375</strain>
    </source>
</reference>
<sequence>MAQSVITPKIAAFFDKHSNTFSYVVKDPSSASCAIIDSVLDFDYASGGTSYSGADEIIKYVADHKLKVEWLIETHVHADHLSAAPYLQEKLGGKIGIGQQITKVQDTFATVFNEGAGFKHDGSQFDYLFQDGERYQVGAMPCTAMHTPGHTPACFTHVLGDAVFVGDTLFMPDAGTARADFPGGDAATLFDSIQKILALPEDYRIFMCHDYCPNGRELEYQTTVKAQRESNIHVRKDISKSVFVELRETRDKTLDMPRLILPSLQVNMRAGHMPETEDNGLAYLKIPLNAFK</sequence>
<dbReference type="CDD" id="cd07724">
    <property type="entry name" value="POD-like_MBL-fold"/>
    <property type="match status" value="1"/>
</dbReference>
<feature type="domain" description="Metallo-beta-lactamase" evidence="2">
    <location>
        <begin position="19"/>
        <end position="209"/>
    </location>
</feature>
<gene>
    <name evidence="3" type="ORF">DFP81_10657</name>
</gene>
<dbReference type="SMART" id="SM00849">
    <property type="entry name" value="Lactamase_B"/>
    <property type="match status" value="1"/>
</dbReference>
<evidence type="ECO:0000259" key="2">
    <source>
        <dbReference type="SMART" id="SM00849"/>
    </source>
</evidence>
<dbReference type="InterPro" id="IPR001279">
    <property type="entry name" value="Metallo-B-lactamas"/>
</dbReference>
<dbReference type="Gene3D" id="3.60.15.10">
    <property type="entry name" value="Ribonuclease Z/Hydroxyacylglutathione hydrolase-like"/>
    <property type="match status" value="1"/>
</dbReference>
<dbReference type="GO" id="GO:0046872">
    <property type="term" value="F:metal ion binding"/>
    <property type="evidence" value="ECO:0007669"/>
    <property type="project" value="UniProtKB-KW"/>
</dbReference>
<dbReference type="OrthoDB" id="9784009at2"/>
<comment type="caution">
    <text evidence="3">The sequence shown here is derived from an EMBL/GenBank/DDBJ whole genome shotgun (WGS) entry which is preliminary data.</text>
</comment>
<dbReference type="EMBL" id="QUNG01000006">
    <property type="protein sequence ID" value="REG83197.1"/>
    <property type="molecule type" value="Genomic_DNA"/>
</dbReference>
<name>A0A3E0DKH4_9GAMM</name>
<dbReference type="RefSeq" id="WP_115897684.1">
    <property type="nucleotide sequence ID" value="NZ_QUNG01000006.1"/>
</dbReference>
<evidence type="ECO:0000256" key="1">
    <source>
        <dbReference type="ARBA" id="ARBA00022723"/>
    </source>
</evidence>
<dbReference type="AlphaFoldDB" id="A0A3E0DKH4"/>
<dbReference type="InterPro" id="IPR044528">
    <property type="entry name" value="POD-like_MBL-fold"/>
</dbReference>
<dbReference type="GO" id="GO:0006749">
    <property type="term" value="P:glutathione metabolic process"/>
    <property type="evidence" value="ECO:0007669"/>
    <property type="project" value="InterPro"/>
</dbReference>
<keyword evidence="4" id="KW-1185">Reference proteome</keyword>
<keyword evidence="1" id="KW-0479">Metal-binding</keyword>
<proteinExistence type="predicted"/>
<accession>A0A3E0DKH4</accession>
<evidence type="ECO:0000313" key="4">
    <source>
        <dbReference type="Proteomes" id="UP000256542"/>
    </source>
</evidence>
<dbReference type="GO" id="GO:0070813">
    <property type="term" value="P:hydrogen sulfide metabolic process"/>
    <property type="evidence" value="ECO:0007669"/>
    <property type="project" value="TreeGrafter"/>
</dbReference>
<organism evidence="3 4">
    <name type="scientific">Marinomonas pollencensis</name>
    <dbReference type="NCBI Taxonomy" id="491954"/>
    <lineage>
        <taxon>Bacteria</taxon>
        <taxon>Pseudomonadati</taxon>
        <taxon>Pseudomonadota</taxon>
        <taxon>Gammaproteobacteria</taxon>
        <taxon>Oceanospirillales</taxon>
        <taxon>Oceanospirillaceae</taxon>
        <taxon>Marinomonas</taxon>
    </lineage>
</organism>
<dbReference type="GO" id="GO:0050313">
    <property type="term" value="F:sulfur dioxygenase activity"/>
    <property type="evidence" value="ECO:0007669"/>
    <property type="project" value="InterPro"/>
</dbReference>
<dbReference type="InterPro" id="IPR036866">
    <property type="entry name" value="RibonucZ/Hydroxyglut_hydro"/>
</dbReference>
<dbReference type="PANTHER" id="PTHR43084">
    <property type="entry name" value="PERSULFIDE DIOXYGENASE ETHE1"/>
    <property type="match status" value="1"/>
</dbReference>
<dbReference type="Proteomes" id="UP000256542">
    <property type="component" value="Unassembled WGS sequence"/>
</dbReference>
<dbReference type="InterPro" id="IPR051682">
    <property type="entry name" value="Mito_Persulfide_Diox"/>
</dbReference>
<evidence type="ECO:0000313" key="3">
    <source>
        <dbReference type="EMBL" id="REG83197.1"/>
    </source>
</evidence>
<dbReference type="Pfam" id="PF00753">
    <property type="entry name" value="Lactamase_B"/>
    <property type="match status" value="1"/>
</dbReference>
<dbReference type="PANTHER" id="PTHR43084:SF1">
    <property type="entry name" value="PERSULFIDE DIOXYGENASE ETHE1, MITOCHONDRIAL"/>
    <property type="match status" value="1"/>
</dbReference>
<keyword evidence="3" id="KW-0378">Hydrolase</keyword>
<dbReference type="GO" id="GO:0016787">
    <property type="term" value="F:hydrolase activity"/>
    <property type="evidence" value="ECO:0007669"/>
    <property type="project" value="UniProtKB-KW"/>
</dbReference>
<protein>
    <submittedName>
        <fullName evidence="3">Glyoxylase-like metal-dependent hydrolase (Beta-lactamase superfamily II)</fullName>
    </submittedName>
</protein>